<evidence type="ECO:0000256" key="7">
    <source>
        <dbReference type="SAM" id="MobiDB-lite"/>
    </source>
</evidence>
<dbReference type="GO" id="GO:0005794">
    <property type="term" value="C:Golgi apparatus"/>
    <property type="evidence" value="ECO:0007669"/>
    <property type="project" value="TreeGrafter"/>
</dbReference>
<dbReference type="InterPro" id="IPR000237">
    <property type="entry name" value="GRIP_dom"/>
</dbReference>
<feature type="domain" description="GRIP" evidence="8">
    <location>
        <begin position="610"/>
        <end position="661"/>
    </location>
</feature>
<keyword evidence="5" id="KW-0472">Membrane</keyword>
<feature type="compositionally biased region" description="Polar residues" evidence="7">
    <location>
        <begin position="205"/>
        <end position="215"/>
    </location>
</feature>
<protein>
    <recommendedName>
        <fullName evidence="8">GRIP domain-containing protein</fullName>
    </recommendedName>
</protein>
<evidence type="ECO:0000256" key="1">
    <source>
        <dbReference type="ARBA" id="ARBA00004184"/>
    </source>
</evidence>
<dbReference type="PANTHER" id="PTHR23157:SF25">
    <property type="entry name" value="GRIP AND COILED-COIL DOMAIN-CONTAINING PROTEIN 1"/>
    <property type="match status" value="1"/>
</dbReference>
<feature type="region of interest" description="Disordered" evidence="7">
    <location>
        <begin position="307"/>
        <end position="326"/>
    </location>
</feature>
<dbReference type="Gene3D" id="1.10.220.60">
    <property type="entry name" value="GRIP domain"/>
    <property type="match status" value="1"/>
</dbReference>
<evidence type="ECO:0000256" key="6">
    <source>
        <dbReference type="SAM" id="Coils"/>
    </source>
</evidence>
<proteinExistence type="predicted"/>
<feature type="coiled-coil region" evidence="6">
    <location>
        <begin position="571"/>
        <end position="605"/>
    </location>
</feature>
<evidence type="ECO:0000256" key="3">
    <source>
        <dbReference type="ARBA" id="ARBA00022490"/>
    </source>
</evidence>
<feature type="region of interest" description="Disordered" evidence="7">
    <location>
        <begin position="448"/>
        <end position="467"/>
    </location>
</feature>
<evidence type="ECO:0000313" key="9">
    <source>
        <dbReference type="EMBL" id="PAA70081.1"/>
    </source>
</evidence>
<dbReference type="STRING" id="282301.A0A267F8H4"/>
<feature type="region of interest" description="Disordered" evidence="7">
    <location>
        <begin position="54"/>
        <end position="93"/>
    </location>
</feature>
<evidence type="ECO:0000259" key="8">
    <source>
        <dbReference type="PROSITE" id="PS50913"/>
    </source>
</evidence>
<dbReference type="PANTHER" id="PTHR23157">
    <property type="entry name" value="GRIP AND COILED-COIL DOMAIN-CONTAINING PROTEIN 1"/>
    <property type="match status" value="1"/>
</dbReference>
<comment type="caution">
    <text evidence="9">The sequence shown here is derived from an EMBL/GenBank/DDBJ whole genome shotgun (WGS) entry which is preliminary data.</text>
</comment>
<keyword evidence="4 6" id="KW-0175">Coiled coil</keyword>
<keyword evidence="3" id="KW-0963">Cytoplasm</keyword>
<dbReference type="InterPro" id="IPR051952">
    <property type="entry name" value="Golgi-autophagy_related"/>
</dbReference>
<sequence length="669" mass="74041">MDYSTADKQQLIDKIKERDHKIERYEKRLTDVVVAFKNLQKEKAALEDTLQQVNFASTSRNKRPSPHRTAASTTAETKPDEGEDESSAGVTSEAAEAYEARIAKLLESVNALTQQKNELHATYQADKRILREEFEHTIAEQKRDLESCAIVRRDLEAQLNELRSRARQQAKVEQDTSALSSRLAAETAAREEAESQLANLRRQLSDASRSLTSQEASHRRAVAQLERSMESRLAEAAASTGQRESRADELEARVAQLAASLGEAERRRQADARSAGRLRERLEDLDRENRELRLQLQNAASAASAASAADCGGGSSGGSGGNSSAVHPVAVVEPVQRRSLAQQLSTESAKSDEAYSLAYLYSSSGAANQSDPTADELHSACQEQIRELRAELDSCRLRLLTAPPTPPALVSSHTQPPPFHQQQQQQSELQRLQRDLRNCRERCQSLEADAASRDRAQQERLATAERRHRDEMASLRRELTARALEAEAELAKHRDRTLRLLAEKDAELKEAQRVPAASSTGRTASVSAAAAAAGGSSEADETLLLSNLRSGAAACASVHSQLEGALAQADMAALRDARRQAEHRLRCLQAELAEQRQIIADLRVQLARCQQPTQESVEYVRNLVYRYLTLSDDGRTKRTVLTAMCTVLNFSDSERHKALQKQFPTSSWW</sequence>
<accession>A0A267F8H4</accession>
<evidence type="ECO:0000256" key="2">
    <source>
        <dbReference type="ARBA" id="ARBA00004496"/>
    </source>
</evidence>
<dbReference type="PROSITE" id="PS50913">
    <property type="entry name" value="GRIP"/>
    <property type="match status" value="1"/>
</dbReference>
<feature type="compositionally biased region" description="Low complexity" evidence="7">
    <location>
        <begin position="176"/>
        <end position="187"/>
    </location>
</feature>
<name>A0A267F8H4_9PLAT</name>
<dbReference type="EMBL" id="NIVC01001267">
    <property type="protein sequence ID" value="PAA70081.1"/>
    <property type="molecule type" value="Genomic_DNA"/>
</dbReference>
<feature type="region of interest" description="Disordered" evidence="7">
    <location>
        <begin position="168"/>
        <end position="187"/>
    </location>
</feature>
<dbReference type="Pfam" id="PF01465">
    <property type="entry name" value="GRIP"/>
    <property type="match status" value="1"/>
</dbReference>
<feature type="region of interest" description="Disordered" evidence="7">
    <location>
        <begin position="403"/>
        <end position="427"/>
    </location>
</feature>
<comment type="subcellular location">
    <subcellularLocation>
        <location evidence="2">Cytoplasm</location>
    </subcellularLocation>
    <subcellularLocation>
        <location evidence="1">Endomembrane system</location>
        <topology evidence="1">Peripheral membrane protein</topology>
    </subcellularLocation>
</comment>
<organism evidence="9 10">
    <name type="scientific">Macrostomum lignano</name>
    <dbReference type="NCBI Taxonomy" id="282301"/>
    <lineage>
        <taxon>Eukaryota</taxon>
        <taxon>Metazoa</taxon>
        <taxon>Spiralia</taxon>
        <taxon>Lophotrochozoa</taxon>
        <taxon>Platyhelminthes</taxon>
        <taxon>Rhabditophora</taxon>
        <taxon>Macrostomorpha</taxon>
        <taxon>Macrostomida</taxon>
        <taxon>Macrostomidae</taxon>
        <taxon>Macrostomum</taxon>
    </lineage>
</organism>
<dbReference type="AlphaFoldDB" id="A0A267F8H4"/>
<dbReference type="OrthoDB" id="9898580at2759"/>
<dbReference type="SMART" id="SM00755">
    <property type="entry name" value="Grip"/>
    <property type="match status" value="1"/>
</dbReference>
<feature type="compositionally biased region" description="Gly residues" evidence="7">
    <location>
        <begin position="311"/>
        <end position="321"/>
    </location>
</feature>
<evidence type="ECO:0000313" key="10">
    <source>
        <dbReference type="Proteomes" id="UP000215902"/>
    </source>
</evidence>
<feature type="region of interest" description="Disordered" evidence="7">
    <location>
        <begin position="204"/>
        <end position="250"/>
    </location>
</feature>
<evidence type="ECO:0000256" key="5">
    <source>
        <dbReference type="ARBA" id="ARBA00023136"/>
    </source>
</evidence>
<evidence type="ECO:0000256" key="4">
    <source>
        <dbReference type="ARBA" id="ARBA00023054"/>
    </source>
</evidence>
<keyword evidence="10" id="KW-1185">Reference proteome</keyword>
<gene>
    <name evidence="9" type="ORF">BOX15_Mlig021269g1</name>
</gene>
<reference evidence="9 10" key="1">
    <citation type="submission" date="2017-06" db="EMBL/GenBank/DDBJ databases">
        <title>A platform for efficient transgenesis in Macrostomum lignano, a flatworm model organism for stem cell research.</title>
        <authorList>
            <person name="Berezikov E."/>
        </authorList>
    </citation>
    <scope>NUCLEOTIDE SEQUENCE [LARGE SCALE GENOMIC DNA]</scope>
    <source>
        <strain evidence="9">DV1</strain>
        <tissue evidence="9">Whole organism</tissue>
    </source>
</reference>
<dbReference type="Proteomes" id="UP000215902">
    <property type="component" value="Unassembled WGS sequence"/>
</dbReference>